<dbReference type="Proteomes" id="UP000253507">
    <property type="component" value="Unassembled WGS sequence"/>
</dbReference>
<keyword evidence="3" id="KW-1185">Reference proteome</keyword>
<dbReference type="AlphaFoldDB" id="A0A367E629"/>
<evidence type="ECO:0000313" key="2">
    <source>
        <dbReference type="EMBL" id="RCG13516.1"/>
    </source>
</evidence>
<dbReference type="OrthoDB" id="4557493at2"/>
<name>A0A367E629_9ACTN</name>
<accession>A0A367E629</accession>
<sequence length="155" mass="17337">MEALWVSVIAVAGTLLGSVITHVFQRLASQRGEDFARAEALRQERVAVYSAFAAAVEDYRRGQADRWYRGKEDPDGPAYVTARDEAHRLRTVARQELYRVKLVTDQRDVRLAAEKAYDRTRDVSKATDQAGHDTRDAASKNGIDSFVTDAAPLVR</sequence>
<evidence type="ECO:0000313" key="3">
    <source>
        <dbReference type="Proteomes" id="UP000253507"/>
    </source>
</evidence>
<proteinExistence type="predicted"/>
<gene>
    <name evidence="2" type="ORF">DQ392_32235</name>
</gene>
<feature type="compositionally biased region" description="Basic and acidic residues" evidence="1">
    <location>
        <begin position="120"/>
        <end position="138"/>
    </location>
</feature>
<dbReference type="EMBL" id="QOIM01000054">
    <property type="protein sequence ID" value="RCG13516.1"/>
    <property type="molecule type" value="Genomic_DNA"/>
</dbReference>
<feature type="region of interest" description="Disordered" evidence="1">
    <location>
        <begin position="120"/>
        <end position="140"/>
    </location>
</feature>
<evidence type="ECO:0000256" key="1">
    <source>
        <dbReference type="SAM" id="MobiDB-lite"/>
    </source>
</evidence>
<protein>
    <submittedName>
        <fullName evidence="2">Uncharacterized protein</fullName>
    </submittedName>
</protein>
<comment type="caution">
    <text evidence="2">The sequence shown here is derived from an EMBL/GenBank/DDBJ whole genome shotgun (WGS) entry which is preliminary data.</text>
</comment>
<reference evidence="2 3" key="1">
    <citation type="submission" date="2018-06" db="EMBL/GenBank/DDBJ databases">
        <title>Streptomyces reniochalinae sp. nov. and Streptomyces diacarnus sp. nov. from marine sponges.</title>
        <authorList>
            <person name="Li L."/>
        </authorList>
    </citation>
    <scope>NUCLEOTIDE SEQUENCE [LARGE SCALE GENOMIC DNA]</scope>
    <source>
        <strain evidence="2 3">LHW50302</strain>
    </source>
</reference>
<organism evidence="2 3">
    <name type="scientific">Streptomyces reniochalinae</name>
    <dbReference type="NCBI Taxonomy" id="2250578"/>
    <lineage>
        <taxon>Bacteria</taxon>
        <taxon>Bacillati</taxon>
        <taxon>Actinomycetota</taxon>
        <taxon>Actinomycetes</taxon>
        <taxon>Kitasatosporales</taxon>
        <taxon>Streptomycetaceae</taxon>
        <taxon>Streptomyces</taxon>
    </lineage>
</organism>